<keyword evidence="5 14" id="KW-0028">Amino-acid biosynthesis</keyword>
<evidence type="ECO:0000256" key="9">
    <source>
        <dbReference type="ARBA" id="ARBA00022827"/>
    </source>
</evidence>
<dbReference type="PROSITE" id="PS00187">
    <property type="entry name" value="TPP_ENZYMES"/>
    <property type="match status" value="1"/>
</dbReference>
<evidence type="ECO:0000256" key="1">
    <source>
        <dbReference type="ARBA" id="ARBA00004974"/>
    </source>
</evidence>
<proteinExistence type="inferred from homology"/>
<reference evidence="19 20" key="1">
    <citation type="submission" date="2013-05" db="EMBL/GenBank/DDBJ databases">
        <title>The Genome Sequence of Corynebacterium pyruviciproducens 1773O (ATCC BAA-1742).</title>
        <authorList>
            <consortium name="The Broad Institute Genomics Platform"/>
            <person name="Earl A."/>
            <person name="Ward D."/>
            <person name="Feldgarden M."/>
            <person name="Gevers D."/>
            <person name="Tong J."/>
            <person name="Walker B."/>
            <person name="Young S."/>
            <person name="Zeng Q."/>
            <person name="Gargeya S."/>
            <person name="Fitzgerald M."/>
            <person name="Haas B."/>
            <person name="Abouelleil A."/>
            <person name="Allen A.W."/>
            <person name="Alvarado L."/>
            <person name="Arachchi H.M."/>
            <person name="Berlin A.M."/>
            <person name="Chapman S.B."/>
            <person name="Gainer-Dewar J."/>
            <person name="Goldberg J."/>
            <person name="Griggs A."/>
            <person name="Gujja S."/>
            <person name="Hansen M."/>
            <person name="Howarth C."/>
            <person name="Imamovic A."/>
            <person name="Ireland A."/>
            <person name="Larimer J."/>
            <person name="McCowan C."/>
            <person name="Murphy C."/>
            <person name="Pearson M."/>
            <person name="Poon T.W."/>
            <person name="Priest M."/>
            <person name="Roberts A."/>
            <person name="Saif S."/>
            <person name="Shea T."/>
            <person name="Sisk P."/>
            <person name="Sykes S."/>
            <person name="Wortman J."/>
            <person name="Nusbaum C."/>
            <person name="Birren B."/>
        </authorList>
    </citation>
    <scope>NUCLEOTIDE SEQUENCE [LARGE SCALE GENOMIC DNA]</scope>
    <source>
        <strain evidence="19 20">ATCC BAA-1742</strain>
    </source>
</reference>
<evidence type="ECO:0000256" key="6">
    <source>
        <dbReference type="ARBA" id="ARBA00022630"/>
    </source>
</evidence>
<organism evidence="19 20">
    <name type="scientific">Corynebacterium pyruviciproducens ATCC BAA-1742</name>
    <dbReference type="NCBI Taxonomy" id="1125779"/>
    <lineage>
        <taxon>Bacteria</taxon>
        <taxon>Bacillati</taxon>
        <taxon>Actinomycetota</taxon>
        <taxon>Actinomycetes</taxon>
        <taxon>Mycobacteriales</taxon>
        <taxon>Corynebacteriaceae</taxon>
        <taxon>Corynebacterium</taxon>
    </lineage>
</organism>
<feature type="domain" description="Thiamine pyrophosphate enzyme TPP-binding" evidence="17">
    <location>
        <begin position="419"/>
        <end position="572"/>
    </location>
</feature>
<dbReference type="GO" id="GO:0003984">
    <property type="term" value="F:acetolactate synthase activity"/>
    <property type="evidence" value="ECO:0007669"/>
    <property type="project" value="UniProtKB-EC"/>
</dbReference>
<dbReference type="Pfam" id="PF02775">
    <property type="entry name" value="TPP_enzyme_C"/>
    <property type="match status" value="1"/>
</dbReference>
<evidence type="ECO:0000256" key="8">
    <source>
        <dbReference type="ARBA" id="ARBA00022723"/>
    </source>
</evidence>
<protein>
    <recommendedName>
        <fullName evidence="4 14">Acetolactate synthase</fullName>
        <ecNumber evidence="4 14">2.2.1.6</ecNumber>
    </recommendedName>
</protein>
<comment type="caution">
    <text evidence="19">The sequence shown here is derived from an EMBL/GenBank/DDBJ whole genome shotgun (WGS) entry which is preliminary data.</text>
</comment>
<comment type="cofactor">
    <cofactor evidence="14">
        <name>Mg(2+)</name>
        <dbReference type="ChEBI" id="CHEBI:18420"/>
    </cofactor>
    <text evidence="14">Binds 1 Mg(2+) ion per subunit.</text>
</comment>
<evidence type="ECO:0000256" key="14">
    <source>
        <dbReference type="RuleBase" id="RU003591"/>
    </source>
</evidence>
<dbReference type="Gene3D" id="3.40.50.970">
    <property type="match status" value="2"/>
</dbReference>
<comment type="pathway">
    <text evidence="1 14">Amino-acid biosynthesis; L-isoleucine biosynthesis; L-isoleucine from 2-oxobutanoate: step 1/4.</text>
</comment>
<dbReference type="GO" id="GO:0009097">
    <property type="term" value="P:isoleucine biosynthetic process"/>
    <property type="evidence" value="ECO:0007669"/>
    <property type="project" value="UniProtKB-UniPathway"/>
</dbReference>
<dbReference type="EMBL" id="ATBY01000006">
    <property type="protein sequence ID" value="EPD70583.1"/>
    <property type="molecule type" value="Genomic_DNA"/>
</dbReference>
<feature type="domain" description="Thiamine pyrophosphate enzyme N-terminal TPP-binding" evidence="18">
    <location>
        <begin position="32"/>
        <end position="146"/>
    </location>
</feature>
<keyword evidence="8 14" id="KW-0479">Metal-binding</keyword>
<dbReference type="GO" id="GO:0030976">
    <property type="term" value="F:thiamine pyrophosphate binding"/>
    <property type="evidence" value="ECO:0007669"/>
    <property type="project" value="UniProtKB-UniRule"/>
</dbReference>
<evidence type="ECO:0000256" key="4">
    <source>
        <dbReference type="ARBA" id="ARBA00013145"/>
    </source>
</evidence>
<dbReference type="InterPro" id="IPR039368">
    <property type="entry name" value="AHAS_TPP"/>
</dbReference>
<keyword evidence="10 14" id="KW-0460">Magnesium</keyword>
<dbReference type="EC" id="2.2.1.6" evidence="4 14"/>
<dbReference type="GO" id="GO:0000287">
    <property type="term" value="F:magnesium ion binding"/>
    <property type="evidence" value="ECO:0007669"/>
    <property type="project" value="UniProtKB-UniRule"/>
</dbReference>
<gene>
    <name evidence="19" type="ORF">HMPREF1219_00395</name>
</gene>
<dbReference type="InterPro" id="IPR012001">
    <property type="entry name" value="Thiamin_PyroP_enz_TPP-bd_dom"/>
</dbReference>
<evidence type="ECO:0000256" key="7">
    <source>
        <dbReference type="ARBA" id="ARBA00022679"/>
    </source>
</evidence>
<dbReference type="UniPathway" id="UPA00047">
    <property type="reaction ID" value="UER00055"/>
</dbReference>
<dbReference type="FunFam" id="3.40.50.1220:FF:000008">
    <property type="entry name" value="Acetolactate synthase"/>
    <property type="match status" value="1"/>
</dbReference>
<comment type="pathway">
    <text evidence="2 14">Amino-acid biosynthesis; L-valine biosynthesis; L-valine from pyruvate: step 1/4.</text>
</comment>
<dbReference type="PANTHER" id="PTHR18968:SF13">
    <property type="entry name" value="ACETOLACTATE SYNTHASE CATALYTIC SUBUNIT, MITOCHONDRIAL"/>
    <property type="match status" value="1"/>
</dbReference>
<dbReference type="InterPro" id="IPR029035">
    <property type="entry name" value="DHS-like_NAD/FAD-binding_dom"/>
</dbReference>
<evidence type="ECO:0000256" key="5">
    <source>
        <dbReference type="ARBA" id="ARBA00022605"/>
    </source>
</evidence>
<evidence type="ECO:0000256" key="15">
    <source>
        <dbReference type="SAM" id="MobiDB-lite"/>
    </source>
</evidence>
<dbReference type="CDD" id="cd02015">
    <property type="entry name" value="TPP_AHAS"/>
    <property type="match status" value="1"/>
</dbReference>
<feature type="domain" description="Thiamine pyrophosphate enzyme central" evidence="16">
    <location>
        <begin position="222"/>
        <end position="357"/>
    </location>
</feature>
<dbReference type="CDD" id="cd07035">
    <property type="entry name" value="TPP_PYR_POX_like"/>
    <property type="match status" value="1"/>
</dbReference>
<evidence type="ECO:0000256" key="12">
    <source>
        <dbReference type="ARBA" id="ARBA00023304"/>
    </source>
</evidence>
<evidence type="ECO:0000256" key="2">
    <source>
        <dbReference type="ARBA" id="ARBA00005025"/>
    </source>
</evidence>
<name>S2Z1K6_9CORY</name>
<keyword evidence="20" id="KW-1185">Reference proteome</keyword>
<evidence type="ECO:0000256" key="13">
    <source>
        <dbReference type="ARBA" id="ARBA00048670"/>
    </source>
</evidence>
<dbReference type="GO" id="GO:0005948">
    <property type="term" value="C:acetolactate synthase complex"/>
    <property type="evidence" value="ECO:0007669"/>
    <property type="project" value="TreeGrafter"/>
</dbReference>
<dbReference type="InterPro" id="IPR011766">
    <property type="entry name" value="TPP_enzyme_TPP-bd"/>
</dbReference>
<dbReference type="InterPro" id="IPR045229">
    <property type="entry name" value="TPP_enz"/>
</dbReference>
<evidence type="ECO:0000259" key="18">
    <source>
        <dbReference type="Pfam" id="PF02776"/>
    </source>
</evidence>
<dbReference type="HOGENOM" id="CLU_013748_1_2_11"/>
<evidence type="ECO:0000256" key="11">
    <source>
        <dbReference type="ARBA" id="ARBA00023052"/>
    </source>
</evidence>
<evidence type="ECO:0000256" key="3">
    <source>
        <dbReference type="ARBA" id="ARBA00007812"/>
    </source>
</evidence>
<evidence type="ECO:0000256" key="10">
    <source>
        <dbReference type="ARBA" id="ARBA00022842"/>
    </source>
</evidence>
<evidence type="ECO:0000259" key="17">
    <source>
        <dbReference type="Pfam" id="PF02775"/>
    </source>
</evidence>
<dbReference type="Pfam" id="PF02776">
    <property type="entry name" value="TPP_enzyme_N"/>
    <property type="match status" value="1"/>
</dbReference>
<dbReference type="Proteomes" id="UP000014408">
    <property type="component" value="Unassembled WGS sequence"/>
</dbReference>
<comment type="similarity">
    <text evidence="3 14">Belongs to the TPP enzyme family.</text>
</comment>
<dbReference type="Gene3D" id="3.40.50.1220">
    <property type="entry name" value="TPP-binding domain"/>
    <property type="match status" value="1"/>
</dbReference>
<dbReference type="InterPro" id="IPR012846">
    <property type="entry name" value="Acetolactate_synth_lsu"/>
</dbReference>
<dbReference type="FunFam" id="3.40.50.970:FF:000016">
    <property type="entry name" value="Acetolactate synthase"/>
    <property type="match status" value="1"/>
</dbReference>
<keyword evidence="9" id="KW-0274">FAD</keyword>
<dbReference type="PANTHER" id="PTHR18968">
    <property type="entry name" value="THIAMINE PYROPHOSPHATE ENZYMES"/>
    <property type="match status" value="1"/>
</dbReference>
<dbReference type="InterPro" id="IPR000399">
    <property type="entry name" value="TPP-bd_CS"/>
</dbReference>
<evidence type="ECO:0000313" key="20">
    <source>
        <dbReference type="Proteomes" id="UP000014408"/>
    </source>
</evidence>
<dbReference type="Pfam" id="PF00205">
    <property type="entry name" value="TPP_enzyme_M"/>
    <property type="match status" value="1"/>
</dbReference>
<sequence>MTNGQAPTPSSLPHKLKKFVAGKEETTKPVTMTGAEAVVRSLEELGVDTIFGIPGGAVLPLYDPLYSSTSIRHILVRHEQGAGHAAEGYATASGKVGVCIATSGPGATNIVTALADANLDSVPIVAITGQVGTGLLGTDAFQEADTRGITMPVTKHNMMAQNAEDIPRLLAEAFHIAASGRPGPVLVDIPKDVQNATVEFSWPPQMNLPGYHPVTEPHKRQIAEAVELIAQSSQPVLYIGGGVIKANAHRQLRTFAEYTGIPVVTTLMALGSMPKHHPLNMGMPGMHGTVPANAALQRSDLIVAIGTRFDDRVTGDVDSFAPHAKIIHADIDPAEISKIKEVDVPIVGDAAQVLDALLAAYKGAGHSALHVEKWMTYLTNLQRKFPLGYEKSAAGELDPQFVLEKIAEEVGPDAIYAAGVGQHQMWSAQFLEFDKPRTWLNSGGLGTMGYCIPAALGAKAACPDKEVWAIDGDGCFQMTNQELATAAIEGLPLKVAIINNGNLGMVRQWQTLFYEERYSNTHLGDKDSYIPDFVLLAQALGCVGLRVEKEEDVAPALRKAREITDRPVVIDFIVSENAQVWPMVAAGASNSDIEYARGLRPLFDEDAATARLTAIDAALEAHKSERNSDHSDQAAPGPAPKVRNFAYDEEENNG</sequence>
<dbReference type="FunFam" id="3.40.50.970:FF:000007">
    <property type="entry name" value="Acetolactate synthase"/>
    <property type="match status" value="1"/>
</dbReference>
<feature type="region of interest" description="Disordered" evidence="15">
    <location>
        <begin position="621"/>
        <end position="654"/>
    </location>
</feature>
<keyword evidence="7 14" id="KW-0808">Transferase</keyword>
<dbReference type="UniPathway" id="UPA00049">
    <property type="reaction ID" value="UER00059"/>
</dbReference>
<dbReference type="InterPro" id="IPR012000">
    <property type="entry name" value="Thiamin_PyroP_enz_cen_dom"/>
</dbReference>
<evidence type="ECO:0000259" key="16">
    <source>
        <dbReference type="Pfam" id="PF00205"/>
    </source>
</evidence>
<dbReference type="eggNOG" id="COG0028">
    <property type="taxonomic scope" value="Bacteria"/>
</dbReference>
<dbReference type="SUPFAM" id="SSF52518">
    <property type="entry name" value="Thiamin diphosphate-binding fold (THDP-binding)"/>
    <property type="match status" value="2"/>
</dbReference>
<evidence type="ECO:0000313" key="19">
    <source>
        <dbReference type="EMBL" id="EPD70583.1"/>
    </source>
</evidence>
<comment type="cofactor">
    <cofactor evidence="14">
        <name>thiamine diphosphate</name>
        <dbReference type="ChEBI" id="CHEBI:58937"/>
    </cofactor>
    <text evidence="14">Binds 1 thiamine pyrophosphate per subunit.</text>
</comment>
<keyword evidence="11 14" id="KW-0786">Thiamine pyrophosphate</keyword>
<dbReference type="GO" id="GO:0050660">
    <property type="term" value="F:flavin adenine dinucleotide binding"/>
    <property type="evidence" value="ECO:0007669"/>
    <property type="project" value="InterPro"/>
</dbReference>
<feature type="compositionally biased region" description="Basic and acidic residues" evidence="15">
    <location>
        <begin position="621"/>
        <end position="632"/>
    </location>
</feature>
<keyword evidence="6" id="KW-0285">Flavoprotein</keyword>
<dbReference type="SUPFAM" id="SSF52467">
    <property type="entry name" value="DHS-like NAD/FAD-binding domain"/>
    <property type="match status" value="1"/>
</dbReference>
<keyword evidence="12 14" id="KW-0100">Branched-chain amino acid biosynthesis</keyword>
<dbReference type="NCBIfam" id="NF005860">
    <property type="entry name" value="PRK07789.1"/>
    <property type="match status" value="1"/>
</dbReference>
<dbReference type="AlphaFoldDB" id="S2Z1K6"/>
<dbReference type="InterPro" id="IPR029061">
    <property type="entry name" value="THDP-binding"/>
</dbReference>
<dbReference type="PATRIC" id="fig|1125779.3.peg.384"/>
<dbReference type="STRING" id="1125779.HMPREF1219_00395"/>
<dbReference type="NCBIfam" id="TIGR00118">
    <property type="entry name" value="acolac_lg"/>
    <property type="match status" value="1"/>
</dbReference>
<accession>S2Z1K6</accession>
<dbReference type="GO" id="GO:0009099">
    <property type="term" value="P:L-valine biosynthetic process"/>
    <property type="evidence" value="ECO:0007669"/>
    <property type="project" value="UniProtKB-UniPathway"/>
</dbReference>
<comment type="catalytic activity">
    <reaction evidence="13 14">
        <text>2 pyruvate + H(+) = (2S)-2-acetolactate + CO2</text>
        <dbReference type="Rhea" id="RHEA:25249"/>
        <dbReference type="ChEBI" id="CHEBI:15361"/>
        <dbReference type="ChEBI" id="CHEBI:15378"/>
        <dbReference type="ChEBI" id="CHEBI:16526"/>
        <dbReference type="ChEBI" id="CHEBI:58476"/>
        <dbReference type="EC" id="2.2.1.6"/>
    </reaction>
</comment>